<proteinExistence type="predicted"/>
<dbReference type="Gene3D" id="3.50.30.10">
    <property type="entry name" value="Phosphohistidine domain"/>
    <property type="match status" value="1"/>
</dbReference>
<dbReference type="Pfam" id="PF01326">
    <property type="entry name" value="PPDK_N"/>
    <property type="match status" value="1"/>
</dbReference>
<dbReference type="InterPro" id="IPR013815">
    <property type="entry name" value="ATP_grasp_subdomain_1"/>
</dbReference>
<feature type="coiled-coil region" evidence="1">
    <location>
        <begin position="556"/>
        <end position="587"/>
    </location>
</feature>
<dbReference type="Gene3D" id="3.30.470.20">
    <property type="entry name" value="ATP-grasp fold, B domain"/>
    <property type="match status" value="1"/>
</dbReference>
<sequence length="812" mass="92272">MIGNLEAITENKSIFGSKAVMLAKLLKNGFLVPRGFALSKEIFSEIMDFNNFCYKEQDYLQKSNEISDFIAECKIPSRVEDIIDVHLDKILQENAHAKFAVRSSAICEDLDFSSMAGIFESYVGLDNVNEVKAAILKCYQSLFSDRALAYICENSIGLDNLKMGIIVQEFIDGTMSGVTFTADTIDMNENLMDINVVNGICSKFVVGETISSLYKIDKNNGCVLECNIPDSMKKIHDTEIGSLFNTFLKVEQVLKYYQDIEWTESNGKIYILQARPITTFKNKNFPVDNEKMGCSEYTWFLWEESPFRPLEEEVTILSRHYFNKGAAEAGHGYCDEFTVQNGYIYTRSKDLPAEDNLDTEKLRRILAEKLDSLYDNGEIAFQDIYLPEFLNLINQMKNYIGRKLSSHEACDFIEFALAYIKKTMEYHWIIVESGNYINVFKEYCRKEFGEIGLDDFCSLIYNISILTKERLYLSEMAKTINNNAELKKLFFSSYSTDLIYARLSDVTGGKELIRQLNMYAEDFAAVGIGSRCLDKVVLEKPQAVLPRIREFLFVDADSLSGTINETMKNKENVKERLLEKVDDSKKSKFLKMLSMAEKAFLINDNHNFYIDLSSSGYLRLAVDAASKILADEGVIGNTEDIYFLKLDEIKTVLLNNTDYKAKIQARKQLYNEQRRMLAPWFLGRDPGDFNYGHEEPGETSDRENNGEGVTLSGISGLRKKVTGKVHVGMPDYLEEDRILVLPHGHCGDLLEVLSRVKGIIFEEGSPFDHMGIIAREMGIPALYGVTGAFGLIRNDDEIELDGIHNKVTLISR</sequence>
<gene>
    <name evidence="4" type="ordered locus">Ccel_2388</name>
</gene>
<dbReference type="InterPro" id="IPR036637">
    <property type="entry name" value="Phosphohistidine_dom_sf"/>
</dbReference>
<reference evidence="4 5" key="1">
    <citation type="submission" date="2009-01" db="EMBL/GenBank/DDBJ databases">
        <title>Complete sequence of Clostridium cellulolyticum H10.</title>
        <authorList>
            <consortium name="US DOE Joint Genome Institute"/>
            <person name="Lucas S."/>
            <person name="Copeland A."/>
            <person name="Lapidus A."/>
            <person name="Glavina del Rio T."/>
            <person name="Dalin E."/>
            <person name="Tice H."/>
            <person name="Bruce D."/>
            <person name="Goodwin L."/>
            <person name="Pitluck S."/>
            <person name="Chertkov O."/>
            <person name="Saunders E."/>
            <person name="Brettin T."/>
            <person name="Detter J.C."/>
            <person name="Han C."/>
            <person name="Larimer F."/>
            <person name="Land M."/>
            <person name="Hauser L."/>
            <person name="Kyrpides N."/>
            <person name="Ivanova N."/>
            <person name="Zhou J."/>
            <person name="Richardson P."/>
        </authorList>
    </citation>
    <scope>NUCLEOTIDE SEQUENCE [LARGE SCALE GENOMIC DNA]</scope>
    <source>
        <strain evidence="5">ATCC 35319 / DSM 5812 / JCM 6584 / H10</strain>
    </source>
</reference>
<dbReference type="SUPFAM" id="SSF56059">
    <property type="entry name" value="Glutathione synthetase ATP-binding domain-like"/>
    <property type="match status" value="1"/>
</dbReference>
<evidence type="ECO:0000256" key="1">
    <source>
        <dbReference type="SAM" id="Coils"/>
    </source>
</evidence>
<dbReference type="HOGENOM" id="CLU_347404_0_0_9"/>
<dbReference type="PANTHER" id="PTHR43615">
    <property type="entry name" value="PHOSPHOENOLPYRUVATE SYNTHASE-RELATED"/>
    <property type="match status" value="1"/>
</dbReference>
<dbReference type="Pfam" id="PF00391">
    <property type="entry name" value="PEP-utilizers"/>
    <property type="match status" value="1"/>
</dbReference>
<evidence type="ECO:0000313" key="5">
    <source>
        <dbReference type="Proteomes" id="UP000001349"/>
    </source>
</evidence>
<dbReference type="EMBL" id="CP001348">
    <property type="protein sequence ID" value="ACL76721.1"/>
    <property type="molecule type" value="Genomic_DNA"/>
</dbReference>
<evidence type="ECO:0000313" key="4">
    <source>
        <dbReference type="EMBL" id="ACL76721.1"/>
    </source>
</evidence>
<dbReference type="PANTHER" id="PTHR43615:SF1">
    <property type="entry name" value="PPDK_N DOMAIN-CONTAINING PROTEIN"/>
    <property type="match status" value="1"/>
</dbReference>
<dbReference type="GO" id="GO:0005524">
    <property type="term" value="F:ATP binding"/>
    <property type="evidence" value="ECO:0007669"/>
    <property type="project" value="InterPro"/>
</dbReference>
<keyword evidence="1" id="KW-0175">Coiled coil</keyword>
<keyword evidence="4" id="KW-0670">Pyruvate</keyword>
<dbReference type="InterPro" id="IPR008279">
    <property type="entry name" value="PEP-util_enz_mobile_dom"/>
</dbReference>
<protein>
    <submittedName>
        <fullName evidence="4">Pyruvate phosphate dikinase PEP/pyruvate-binding</fullName>
    </submittedName>
</protein>
<dbReference type="Gene3D" id="3.30.1490.20">
    <property type="entry name" value="ATP-grasp fold, A domain"/>
    <property type="match status" value="1"/>
</dbReference>
<feature type="domain" description="Pyruvate phosphate dikinase AMP/ATP-binding" evidence="3">
    <location>
        <begin position="14"/>
        <end position="284"/>
    </location>
</feature>
<dbReference type="RefSeq" id="WP_015925810.1">
    <property type="nucleotide sequence ID" value="NC_011898.1"/>
</dbReference>
<dbReference type="GO" id="GO:0016301">
    <property type="term" value="F:kinase activity"/>
    <property type="evidence" value="ECO:0007669"/>
    <property type="project" value="UniProtKB-KW"/>
</dbReference>
<name>B8I5I5_RUMCH</name>
<dbReference type="InterPro" id="IPR002192">
    <property type="entry name" value="PPDK_AMP/ATP-bd"/>
</dbReference>
<dbReference type="InterPro" id="IPR051549">
    <property type="entry name" value="PEP_Utilizing_Enz"/>
</dbReference>
<evidence type="ECO:0000259" key="2">
    <source>
        <dbReference type="Pfam" id="PF00391"/>
    </source>
</evidence>
<dbReference type="Proteomes" id="UP000001349">
    <property type="component" value="Chromosome"/>
</dbReference>
<dbReference type="AlphaFoldDB" id="B8I5I5"/>
<dbReference type="eggNOG" id="COG0574">
    <property type="taxonomic scope" value="Bacteria"/>
</dbReference>
<keyword evidence="4" id="KW-0808">Transferase</keyword>
<dbReference type="SUPFAM" id="SSF52009">
    <property type="entry name" value="Phosphohistidine domain"/>
    <property type="match status" value="1"/>
</dbReference>
<feature type="domain" description="PEP-utilising enzyme mobile" evidence="2">
    <location>
        <begin position="734"/>
        <end position="803"/>
    </location>
</feature>
<dbReference type="eggNOG" id="COG3848">
    <property type="taxonomic scope" value="Bacteria"/>
</dbReference>
<keyword evidence="5" id="KW-1185">Reference proteome</keyword>
<evidence type="ECO:0000259" key="3">
    <source>
        <dbReference type="Pfam" id="PF01326"/>
    </source>
</evidence>
<keyword evidence="4" id="KW-0418">Kinase</keyword>
<organism evidence="4 5">
    <name type="scientific">Ruminiclostridium cellulolyticum (strain ATCC 35319 / DSM 5812 / JCM 6584 / H10)</name>
    <name type="common">Clostridium cellulolyticum</name>
    <dbReference type="NCBI Taxonomy" id="394503"/>
    <lineage>
        <taxon>Bacteria</taxon>
        <taxon>Bacillati</taxon>
        <taxon>Bacillota</taxon>
        <taxon>Clostridia</taxon>
        <taxon>Eubacteriales</taxon>
        <taxon>Oscillospiraceae</taxon>
        <taxon>Ruminiclostridium</taxon>
    </lineage>
</organism>
<dbReference type="STRING" id="394503.Ccel_2388"/>
<dbReference type="KEGG" id="cce:Ccel_2388"/>
<dbReference type="OrthoDB" id="9765468at2"/>
<accession>B8I5I5</accession>